<evidence type="ECO:0000313" key="3">
    <source>
        <dbReference type="Proteomes" id="UP001465153"/>
    </source>
</evidence>
<evidence type="ECO:0000256" key="1">
    <source>
        <dbReference type="SAM" id="SignalP"/>
    </source>
</evidence>
<evidence type="ECO:0000313" key="2">
    <source>
        <dbReference type="EMBL" id="GAA6170159.1"/>
    </source>
</evidence>
<proteinExistence type="predicted"/>
<dbReference type="RefSeq" id="WP_353304490.1">
    <property type="nucleotide sequence ID" value="NZ_BAABWN010000020.1"/>
</dbReference>
<accession>A0ABQ0AET7</accession>
<keyword evidence="2" id="KW-0649">Protein kinase inhibitor</keyword>
<dbReference type="NCBIfam" id="TIGR00481">
    <property type="entry name" value="YbhB/YbcL family Raf kinase inhibitor-like protein"/>
    <property type="match status" value="1"/>
</dbReference>
<organism evidence="2 3">
    <name type="scientific">Sessilibacter corallicola</name>
    <dbReference type="NCBI Taxonomy" id="2904075"/>
    <lineage>
        <taxon>Bacteria</taxon>
        <taxon>Pseudomonadati</taxon>
        <taxon>Pseudomonadota</taxon>
        <taxon>Gammaproteobacteria</taxon>
        <taxon>Cellvibrionales</taxon>
        <taxon>Cellvibrionaceae</taxon>
        <taxon>Sessilibacter</taxon>
    </lineage>
</organism>
<sequence length="182" mass="19595">MYKRLLVGTLSLFSSFSVLAGSLTLTSEDIKNGESMSKAQEFTGFGCEGGNTSPHLTWSNPPQGTKSFALTVFDRDAPTGSGWWHWQVVNIPANVQELAQGAGSSTNTMPKGSQQIENDYGIKEFGGACPPVGHGVHHYTFKLHALKVEKLELPENASSALAGFMINANTIESATIEALYER</sequence>
<dbReference type="SUPFAM" id="SSF49777">
    <property type="entry name" value="PEBP-like"/>
    <property type="match status" value="1"/>
</dbReference>
<dbReference type="InterPro" id="IPR036610">
    <property type="entry name" value="PEBP-like_sf"/>
</dbReference>
<feature type="chain" id="PRO_5047162888" evidence="1">
    <location>
        <begin position="21"/>
        <end position="182"/>
    </location>
</feature>
<dbReference type="CDD" id="cd00865">
    <property type="entry name" value="PEBP_bact_arch"/>
    <property type="match status" value="1"/>
</dbReference>
<keyword evidence="3" id="KW-1185">Reference proteome</keyword>
<dbReference type="EMBL" id="BAABWN010000020">
    <property type="protein sequence ID" value="GAA6170159.1"/>
    <property type="molecule type" value="Genomic_DNA"/>
</dbReference>
<gene>
    <name evidence="2" type="primary">ybcL</name>
    <name evidence="2" type="ORF">NBRC116591_39720</name>
</gene>
<keyword evidence="1" id="KW-0732">Signal</keyword>
<reference evidence="2 3" key="1">
    <citation type="submission" date="2024-04" db="EMBL/GenBank/DDBJ databases">
        <title>Draft genome sequence of Sessilibacter corallicola NBRC 116591.</title>
        <authorList>
            <person name="Miyakawa T."/>
            <person name="Kusuya Y."/>
            <person name="Miura T."/>
        </authorList>
    </citation>
    <scope>NUCLEOTIDE SEQUENCE [LARGE SCALE GENOMIC DNA]</scope>
    <source>
        <strain evidence="2 3">KU-00831-HH</strain>
    </source>
</reference>
<name>A0ABQ0AET7_9GAMM</name>
<protein>
    <submittedName>
        <fullName evidence="2">Raf kinase inhibitor-like protein YbcL</fullName>
    </submittedName>
</protein>
<dbReference type="PANTHER" id="PTHR30289">
    <property type="entry name" value="UNCHARACTERIZED PROTEIN YBCL-RELATED"/>
    <property type="match status" value="1"/>
</dbReference>
<dbReference type="InterPro" id="IPR008914">
    <property type="entry name" value="PEBP"/>
</dbReference>
<dbReference type="InterPro" id="IPR005247">
    <property type="entry name" value="YbhB_YbcL/LppC-like"/>
</dbReference>
<dbReference type="Proteomes" id="UP001465153">
    <property type="component" value="Unassembled WGS sequence"/>
</dbReference>
<dbReference type="Pfam" id="PF01161">
    <property type="entry name" value="PBP"/>
    <property type="match status" value="1"/>
</dbReference>
<comment type="caution">
    <text evidence="2">The sequence shown here is derived from an EMBL/GenBank/DDBJ whole genome shotgun (WGS) entry which is preliminary data.</text>
</comment>
<dbReference type="Gene3D" id="3.90.280.10">
    <property type="entry name" value="PEBP-like"/>
    <property type="match status" value="1"/>
</dbReference>
<feature type="signal peptide" evidence="1">
    <location>
        <begin position="1"/>
        <end position="20"/>
    </location>
</feature>
<dbReference type="GO" id="GO:0004860">
    <property type="term" value="F:protein kinase inhibitor activity"/>
    <property type="evidence" value="ECO:0007669"/>
    <property type="project" value="UniProtKB-KW"/>
</dbReference>
<dbReference type="PANTHER" id="PTHR30289:SF1">
    <property type="entry name" value="PEBP (PHOSPHATIDYLETHANOLAMINE-BINDING PROTEIN) FAMILY PROTEIN"/>
    <property type="match status" value="1"/>
</dbReference>